<proteinExistence type="predicted"/>
<name>A0A2P2GS80_STREW</name>
<evidence type="ECO:0000313" key="1">
    <source>
        <dbReference type="EMBL" id="KKZ74344.1"/>
    </source>
</evidence>
<dbReference type="OrthoDB" id="4168596at2"/>
<reference evidence="1 2" key="1">
    <citation type="submission" date="2015-05" db="EMBL/GenBank/DDBJ databases">
        <title>Draft Genome assembly of Streptomyces showdoensis.</title>
        <authorList>
            <person name="Thapa K.K."/>
            <person name="Metsa-Ketela M."/>
        </authorList>
    </citation>
    <scope>NUCLEOTIDE SEQUENCE [LARGE SCALE GENOMIC DNA]</scope>
    <source>
        <strain evidence="1 2">ATCC 15227</strain>
    </source>
</reference>
<organism evidence="1 2">
    <name type="scientific">Streptomyces showdoensis</name>
    <dbReference type="NCBI Taxonomy" id="68268"/>
    <lineage>
        <taxon>Bacteria</taxon>
        <taxon>Bacillati</taxon>
        <taxon>Actinomycetota</taxon>
        <taxon>Actinomycetes</taxon>
        <taxon>Kitasatosporales</taxon>
        <taxon>Streptomycetaceae</taxon>
        <taxon>Streptomyces</taxon>
    </lineage>
</organism>
<dbReference type="AlphaFoldDB" id="A0A2P2GS80"/>
<dbReference type="Proteomes" id="UP000265325">
    <property type="component" value="Unassembled WGS sequence"/>
</dbReference>
<sequence>MDFGIRAADADRAVTAAERRNLPVPNSVSAAREIRAAVSATSQLPDLQRPSLPNTAAKTTAVIQAHAEALRLADVTRRAADLFTDEADQRYVDVTRAAIPAWIAGLQKEFAALVGVVTKAAAKLPESIDHVDSGRLDWNNPIYSTAYTKAEGAVAQLEQLIHDRADMVKVAGGDGGRDNALFAVAALPEPTIAAVMADDWQRLNQGILQWRDLKQSPVARWVYLVRQTDMTLSLATPGEVRQRSGQVERWREAGHARRSGMTLRGGQAAAEQYLAETA</sequence>
<dbReference type="RefSeq" id="WP_046906876.1">
    <property type="nucleotide sequence ID" value="NZ_BAAAXG010000026.1"/>
</dbReference>
<evidence type="ECO:0000313" key="2">
    <source>
        <dbReference type="Proteomes" id="UP000265325"/>
    </source>
</evidence>
<gene>
    <name evidence="1" type="ORF">VO63_07815</name>
</gene>
<comment type="caution">
    <text evidence="1">The sequence shown here is derived from an EMBL/GenBank/DDBJ whole genome shotgun (WGS) entry which is preliminary data.</text>
</comment>
<accession>A0A2P2GS80</accession>
<protein>
    <submittedName>
        <fullName evidence="1">Uncharacterized protein</fullName>
    </submittedName>
</protein>
<dbReference type="EMBL" id="LAQS01000009">
    <property type="protein sequence ID" value="KKZ74344.1"/>
    <property type="molecule type" value="Genomic_DNA"/>
</dbReference>
<keyword evidence="2" id="KW-1185">Reference proteome</keyword>